<protein>
    <recommendedName>
        <fullName evidence="1">SnoaL-like domain-containing protein</fullName>
    </recommendedName>
</protein>
<dbReference type="Pfam" id="PF12680">
    <property type="entry name" value="SnoaL_2"/>
    <property type="match status" value="1"/>
</dbReference>
<dbReference type="InterPro" id="IPR037401">
    <property type="entry name" value="SnoaL-like"/>
</dbReference>
<proteinExistence type="predicted"/>
<accession>A0ABN2DDD3</accession>
<dbReference type="Gene3D" id="3.10.450.50">
    <property type="match status" value="1"/>
</dbReference>
<evidence type="ECO:0000259" key="1">
    <source>
        <dbReference type="Pfam" id="PF12680"/>
    </source>
</evidence>
<dbReference type="SUPFAM" id="SSF54427">
    <property type="entry name" value="NTF2-like"/>
    <property type="match status" value="1"/>
</dbReference>
<evidence type="ECO:0000313" key="2">
    <source>
        <dbReference type="EMBL" id="GAA1573542.1"/>
    </source>
</evidence>
<dbReference type="Proteomes" id="UP001500393">
    <property type="component" value="Unassembled WGS sequence"/>
</dbReference>
<dbReference type="EMBL" id="BAAAOS010000018">
    <property type="protein sequence ID" value="GAA1573542.1"/>
    <property type="molecule type" value="Genomic_DNA"/>
</dbReference>
<comment type="caution">
    <text evidence="2">The sequence shown here is derived from an EMBL/GenBank/DDBJ whole genome shotgun (WGS) entry which is preliminary data.</text>
</comment>
<feature type="domain" description="SnoaL-like" evidence="1">
    <location>
        <begin position="34"/>
        <end position="124"/>
    </location>
</feature>
<dbReference type="InterPro" id="IPR032710">
    <property type="entry name" value="NTF2-like_dom_sf"/>
</dbReference>
<keyword evidence="3" id="KW-1185">Reference proteome</keyword>
<organism evidence="2 3">
    <name type="scientific">Kribbella sancticallisti</name>
    <dbReference type="NCBI Taxonomy" id="460087"/>
    <lineage>
        <taxon>Bacteria</taxon>
        <taxon>Bacillati</taxon>
        <taxon>Actinomycetota</taxon>
        <taxon>Actinomycetes</taxon>
        <taxon>Propionibacteriales</taxon>
        <taxon>Kribbellaceae</taxon>
        <taxon>Kribbella</taxon>
    </lineage>
</organism>
<sequence length="145" mass="16885">MPQISSSPMPAAEYMNSKVTAEQFRDLLARIEIGWSQGRPELAAACFHEDAIYVEPGGRQLYTGRQEIWELSGGSTPSAMRMEWHHVIFDEDRQTGAAEYTFKGRRQFHGLVLIKCQEGLIWRWREYQYHDENPWAAFIEPSEFE</sequence>
<name>A0ABN2DDD3_9ACTN</name>
<gene>
    <name evidence="2" type="ORF">GCM10009789_28810</name>
</gene>
<reference evidence="2 3" key="1">
    <citation type="journal article" date="2019" name="Int. J. Syst. Evol. Microbiol.">
        <title>The Global Catalogue of Microorganisms (GCM) 10K type strain sequencing project: providing services to taxonomists for standard genome sequencing and annotation.</title>
        <authorList>
            <consortium name="The Broad Institute Genomics Platform"/>
            <consortium name="The Broad Institute Genome Sequencing Center for Infectious Disease"/>
            <person name="Wu L."/>
            <person name="Ma J."/>
        </authorList>
    </citation>
    <scope>NUCLEOTIDE SEQUENCE [LARGE SCALE GENOMIC DNA]</scope>
    <source>
        <strain evidence="2 3">JCM 14969</strain>
    </source>
</reference>
<evidence type="ECO:0000313" key="3">
    <source>
        <dbReference type="Proteomes" id="UP001500393"/>
    </source>
</evidence>